<feature type="region of interest" description="Disordered" evidence="1">
    <location>
        <begin position="496"/>
        <end position="534"/>
    </location>
</feature>
<proteinExistence type="predicted"/>
<feature type="compositionally biased region" description="Acidic residues" evidence="1">
    <location>
        <begin position="59"/>
        <end position="71"/>
    </location>
</feature>
<evidence type="ECO:0000256" key="1">
    <source>
        <dbReference type="SAM" id="MobiDB-lite"/>
    </source>
</evidence>
<evidence type="ECO:0008006" key="4">
    <source>
        <dbReference type="Google" id="ProtNLM"/>
    </source>
</evidence>
<protein>
    <recommendedName>
        <fullName evidence="4">C2H2-type domain-containing protein</fullName>
    </recommendedName>
</protein>
<feature type="compositionally biased region" description="Polar residues" evidence="1">
    <location>
        <begin position="7"/>
        <end position="19"/>
    </location>
</feature>
<dbReference type="PANTHER" id="PTHR38166">
    <property type="entry name" value="C2H2-TYPE DOMAIN-CONTAINING PROTEIN-RELATED"/>
    <property type="match status" value="1"/>
</dbReference>
<evidence type="ECO:0000313" key="3">
    <source>
        <dbReference type="Proteomes" id="UP000799424"/>
    </source>
</evidence>
<feature type="compositionally biased region" description="Polar residues" evidence="1">
    <location>
        <begin position="72"/>
        <end position="81"/>
    </location>
</feature>
<feature type="compositionally biased region" description="Polar residues" evidence="1">
    <location>
        <begin position="107"/>
        <end position="126"/>
    </location>
</feature>
<organism evidence="2 3">
    <name type="scientific">Ophiobolus disseminans</name>
    <dbReference type="NCBI Taxonomy" id="1469910"/>
    <lineage>
        <taxon>Eukaryota</taxon>
        <taxon>Fungi</taxon>
        <taxon>Dikarya</taxon>
        <taxon>Ascomycota</taxon>
        <taxon>Pezizomycotina</taxon>
        <taxon>Dothideomycetes</taxon>
        <taxon>Pleosporomycetidae</taxon>
        <taxon>Pleosporales</taxon>
        <taxon>Pleosporineae</taxon>
        <taxon>Phaeosphaeriaceae</taxon>
        <taxon>Ophiobolus</taxon>
    </lineage>
</organism>
<dbReference type="Proteomes" id="UP000799424">
    <property type="component" value="Unassembled WGS sequence"/>
</dbReference>
<dbReference type="EMBL" id="MU006220">
    <property type="protein sequence ID" value="KAF2830185.1"/>
    <property type="molecule type" value="Genomic_DNA"/>
</dbReference>
<dbReference type="AlphaFoldDB" id="A0A6A7AC67"/>
<name>A0A6A7AC67_9PLEO</name>
<keyword evidence="3" id="KW-1185">Reference proteome</keyword>
<accession>A0A6A7AC67</accession>
<evidence type="ECO:0000313" key="2">
    <source>
        <dbReference type="EMBL" id="KAF2830185.1"/>
    </source>
</evidence>
<gene>
    <name evidence="2" type="ORF">CC86DRAFT_403493</name>
</gene>
<reference evidence="2" key="1">
    <citation type="journal article" date="2020" name="Stud. Mycol.">
        <title>101 Dothideomycetes genomes: a test case for predicting lifestyles and emergence of pathogens.</title>
        <authorList>
            <person name="Haridas S."/>
            <person name="Albert R."/>
            <person name="Binder M."/>
            <person name="Bloem J."/>
            <person name="Labutti K."/>
            <person name="Salamov A."/>
            <person name="Andreopoulos B."/>
            <person name="Baker S."/>
            <person name="Barry K."/>
            <person name="Bills G."/>
            <person name="Bluhm B."/>
            <person name="Cannon C."/>
            <person name="Castanera R."/>
            <person name="Culley D."/>
            <person name="Daum C."/>
            <person name="Ezra D."/>
            <person name="Gonzalez J."/>
            <person name="Henrissat B."/>
            <person name="Kuo A."/>
            <person name="Liang C."/>
            <person name="Lipzen A."/>
            <person name="Lutzoni F."/>
            <person name="Magnuson J."/>
            <person name="Mondo S."/>
            <person name="Nolan M."/>
            <person name="Ohm R."/>
            <person name="Pangilinan J."/>
            <person name="Park H.-J."/>
            <person name="Ramirez L."/>
            <person name="Alfaro M."/>
            <person name="Sun H."/>
            <person name="Tritt A."/>
            <person name="Yoshinaga Y."/>
            <person name="Zwiers L.-H."/>
            <person name="Turgeon B."/>
            <person name="Goodwin S."/>
            <person name="Spatafora J."/>
            <person name="Crous P."/>
            <person name="Grigoriev I."/>
        </authorList>
    </citation>
    <scope>NUCLEOTIDE SEQUENCE</scope>
    <source>
        <strain evidence="2">CBS 113818</strain>
    </source>
</reference>
<feature type="region of interest" description="Disordered" evidence="1">
    <location>
        <begin position="107"/>
        <end position="172"/>
    </location>
</feature>
<dbReference type="OrthoDB" id="4738706at2759"/>
<sequence length="534" mass="60201">MKPVWTPQDSNKILSTDHTTPIGPPLSPSVPANQVQDSLPLPTFEPQESRELCSRSNSSDDEALDTTEESLGDSSPESISNVEAKKKEILDKLMVLFYEIFTATTVTTHGANGSPAPSRTSKQSNASERGSKSNRKKRKSDERDDNDQQDEDEEDKSGKRQKNMDDSHASQAEGMRLACPYYKRNHQKHQPSRACAGPGWPKVHRLKEHLYREHAMPLFCRRCNMTFENESQITDHSRSMDMCIVTDTLPPEGFDKDQEKELKKRKKMFRAESEEQKWKIVYLILFPDTALTELPTPYYDIEPATTPELPEKGSPKAHQIKQFDAFMNRELPRKVRKALELAMERKFGPIEETLKNDLENIIRNCQEALTRTFFDTAQSLASSSTGPTARPIQTMQPVLVLDQCEYNPIEETDPENDVLSQFFVPPETPVQAESWPTSLTTTGNGDLLPTWSDSGYFSYADNPDQSFMSDTSIIPSMERAGLQSLQRPNHDPAFTTYSGDTAAQSYVGKGKGRARNDTPGDEDGFQTWSDLEGI</sequence>
<feature type="region of interest" description="Disordered" evidence="1">
    <location>
        <begin position="1"/>
        <end position="83"/>
    </location>
</feature>
<dbReference type="PANTHER" id="PTHR38166:SF1">
    <property type="entry name" value="C2H2-TYPE DOMAIN-CONTAINING PROTEIN"/>
    <property type="match status" value="1"/>
</dbReference>
<feature type="compositionally biased region" description="Basic and acidic residues" evidence="1">
    <location>
        <begin position="156"/>
        <end position="168"/>
    </location>
</feature>
<feature type="compositionally biased region" description="Acidic residues" evidence="1">
    <location>
        <begin position="143"/>
        <end position="155"/>
    </location>
</feature>